<proteinExistence type="predicted"/>
<accession>A0A518K9E4</accession>
<gene>
    <name evidence="1" type="ORF">Spa11_26210</name>
</gene>
<dbReference type="KEGG" id="bmei:Spa11_26210"/>
<evidence type="ECO:0000313" key="1">
    <source>
        <dbReference type="EMBL" id="QDV74418.1"/>
    </source>
</evidence>
<organism evidence="1 2">
    <name type="scientific">Botrimarina mediterranea</name>
    <dbReference type="NCBI Taxonomy" id="2528022"/>
    <lineage>
        <taxon>Bacteria</taxon>
        <taxon>Pseudomonadati</taxon>
        <taxon>Planctomycetota</taxon>
        <taxon>Planctomycetia</taxon>
        <taxon>Pirellulales</taxon>
        <taxon>Lacipirellulaceae</taxon>
        <taxon>Botrimarina</taxon>
    </lineage>
</organism>
<evidence type="ECO:0000313" key="2">
    <source>
        <dbReference type="Proteomes" id="UP000316426"/>
    </source>
</evidence>
<keyword evidence="2" id="KW-1185">Reference proteome</keyword>
<protein>
    <submittedName>
        <fullName evidence="1">Uncharacterized protein</fullName>
    </submittedName>
</protein>
<dbReference type="AlphaFoldDB" id="A0A518K9E4"/>
<dbReference type="Proteomes" id="UP000316426">
    <property type="component" value="Chromosome"/>
</dbReference>
<dbReference type="EMBL" id="CP036349">
    <property type="protein sequence ID" value="QDV74418.1"/>
    <property type="molecule type" value="Genomic_DNA"/>
</dbReference>
<sequence length="100" mass="10606">MFPPNGRPGSILTLPKCPTRTKGVHNSARFALKASKMSSIDQFAAAPAAKPVKPVTCPAPSRGLDLRLVCGVSESLVLAILEGCDLFKRLFKLGFSPAHC</sequence>
<name>A0A518K9E4_9BACT</name>
<reference evidence="1 2" key="1">
    <citation type="submission" date="2019-02" db="EMBL/GenBank/DDBJ databases">
        <title>Deep-cultivation of Planctomycetes and their phenomic and genomic characterization uncovers novel biology.</title>
        <authorList>
            <person name="Wiegand S."/>
            <person name="Jogler M."/>
            <person name="Boedeker C."/>
            <person name="Pinto D."/>
            <person name="Vollmers J."/>
            <person name="Rivas-Marin E."/>
            <person name="Kohn T."/>
            <person name="Peeters S.H."/>
            <person name="Heuer A."/>
            <person name="Rast P."/>
            <person name="Oberbeckmann S."/>
            <person name="Bunk B."/>
            <person name="Jeske O."/>
            <person name="Meyerdierks A."/>
            <person name="Storesund J.E."/>
            <person name="Kallscheuer N."/>
            <person name="Luecker S."/>
            <person name="Lage O.M."/>
            <person name="Pohl T."/>
            <person name="Merkel B.J."/>
            <person name="Hornburger P."/>
            <person name="Mueller R.-W."/>
            <person name="Bruemmer F."/>
            <person name="Labrenz M."/>
            <person name="Spormann A.M."/>
            <person name="Op den Camp H."/>
            <person name="Overmann J."/>
            <person name="Amann R."/>
            <person name="Jetten M.S.M."/>
            <person name="Mascher T."/>
            <person name="Medema M.H."/>
            <person name="Devos D.P."/>
            <person name="Kaster A.-K."/>
            <person name="Ovreas L."/>
            <person name="Rohde M."/>
            <person name="Galperin M.Y."/>
            <person name="Jogler C."/>
        </authorList>
    </citation>
    <scope>NUCLEOTIDE SEQUENCE [LARGE SCALE GENOMIC DNA]</scope>
    <source>
        <strain evidence="1 2">Spa11</strain>
    </source>
</reference>